<keyword evidence="4" id="KW-0472">Membrane</keyword>
<protein>
    <submittedName>
        <fullName evidence="6">Exostosin-2, partial</fullName>
    </submittedName>
</protein>
<dbReference type="Gene3D" id="3.90.550.10">
    <property type="entry name" value="Spore Coat Polysaccharide Biosynthesis Protein SpsA, Chain A"/>
    <property type="match status" value="1"/>
</dbReference>
<accession>A0A6S7K6X3</accession>
<dbReference type="PANTHER" id="PTHR48261">
    <property type="entry name" value="ACETYLGLUCOSAMINYLTRANSFERASE"/>
    <property type="match status" value="1"/>
</dbReference>
<dbReference type="EMBL" id="CACRXK020027861">
    <property type="protein sequence ID" value="CAB4041155.1"/>
    <property type="molecule type" value="Genomic_DNA"/>
</dbReference>
<dbReference type="GO" id="GO:0016757">
    <property type="term" value="F:glycosyltransferase activity"/>
    <property type="evidence" value="ECO:0007669"/>
    <property type="project" value="InterPro"/>
</dbReference>
<evidence type="ECO:0000313" key="7">
    <source>
        <dbReference type="Proteomes" id="UP001152795"/>
    </source>
</evidence>
<evidence type="ECO:0000256" key="1">
    <source>
        <dbReference type="ARBA" id="ARBA00004648"/>
    </source>
</evidence>
<evidence type="ECO:0000256" key="5">
    <source>
        <dbReference type="ARBA" id="ARBA00023157"/>
    </source>
</evidence>
<dbReference type="OrthoDB" id="5954868at2759"/>
<evidence type="ECO:0000256" key="2">
    <source>
        <dbReference type="ARBA" id="ARBA00010271"/>
    </source>
</evidence>
<dbReference type="Pfam" id="PF09258">
    <property type="entry name" value="Glyco_transf_64"/>
    <property type="match status" value="1"/>
</dbReference>
<dbReference type="GO" id="GO:0005789">
    <property type="term" value="C:endoplasmic reticulum membrane"/>
    <property type="evidence" value="ECO:0007669"/>
    <property type="project" value="UniProtKB-SubCell"/>
</dbReference>
<dbReference type="SUPFAM" id="SSF53448">
    <property type="entry name" value="Nucleotide-diphospho-sugar transferases"/>
    <property type="match status" value="1"/>
</dbReference>
<keyword evidence="5" id="KW-1015">Disulfide bond</keyword>
<evidence type="ECO:0000313" key="6">
    <source>
        <dbReference type="EMBL" id="CAB4041155.1"/>
    </source>
</evidence>
<evidence type="ECO:0000256" key="3">
    <source>
        <dbReference type="ARBA" id="ARBA00022679"/>
    </source>
</evidence>
<sequence>SEWPELTKPVKVIETKANKLSNRFFPYNEIETEAIFSLDDDIVMLTADEIQFAFEVWSEYPDRLVGFPGRLHTSSNGSSQLKYESEWLNDVSIVLTGAAFHHKYFSHVFTYMMPAAVRKWVDKHMNCEDIAMNFLVANYTGKAPIKVTPRKRFKCPECANGDALGANKVHFMKRSECIQEFVKVFGNLPLKTTEFRADPILYQDDIPAGLKRFKYVGTI</sequence>
<proteinExistence type="inferred from homology"/>
<organism evidence="6 7">
    <name type="scientific">Paramuricea clavata</name>
    <name type="common">Red gorgonian</name>
    <name type="synonym">Violescent sea-whip</name>
    <dbReference type="NCBI Taxonomy" id="317549"/>
    <lineage>
        <taxon>Eukaryota</taxon>
        <taxon>Metazoa</taxon>
        <taxon>Cnidaria</taxon>
        <taxon>Anthozoa</taxon>
        <taxon>Octocorallia</taxon>
        <taxon>Malacalcyonacea</taxon>
        <taxon>Plexauridae</taxon>
        <taxon>Paramuricea</taxon>
    </lineage>
</organism>
<dbReference type="GO" id="GO:1901135">
    <property type="term" value="P:carbohydrate derivative metabolic process"/>
    <property type="evidence" value="ECO:0007669"/>
    <property type="project" value="UniProtKB-ARBA"/>
</dbReference>
<gene>
    <name evidence="6" type="ORF">PACLA_8A031571</name>
</gene>
<evidence type="ECO:0000256" key="4">
    <source>
        <dbReference type="ARBA" id="ARBA00023136"/>
    </source>
</evidence>
<comment type="caution">
    <text evidence="6">The sequence shown here is derived from an EMBL/GenBank/DDBJ whole genome shotgun (WGS) entry which is preliminary data.</text>
</comment>
<dbReference type="InterPro" id="IPR004263">
    <property type="entry name" value="Exostosin"/>
</dbReference>
<dbReference type="PANTHER" id="PTHR48261:SF5">
    <property type="entry name" value="EXOSTOSIN GLYCOSYLTRANSFERASE 2"/>
    <property type="match status" value="1"/>
</dbReference>
<dbReference type="InterPro" id="IPR029044">
    <property type="entry name" value="Nucleotide-diphossugar_trans"/>
</dbReference>
<comment type="similarity">
    <text evidence="2">Belongs to the glycosyltransferase 47 family.</text>
</comment>
<feature type="non-terminal residue" evidence="6">
    <location>
        <position position="219"/>
    </location>
</feature>
<name>A0A6S7K6X3_PARCT</name>
<keyword evidence="7" id="KW-1185">Reference proteome</keyword>
<dbReference type="AlphaFoldDB" id="A0A6S7K6X3"/>
<dbReference type="InterPro" id="IPR015338">
    <property type="entry name" value="GT64_dom"/>
</dbReference>
<comment type="subcellular location">
    <subcellularLocation>
        <location evidence="1">Endoplasmic reticulum membrane</location>
        <topology evidence="1">Single-pass type II membrane protein</topology>
    </subcellularLocation>
</comment>
<reference evidence="6" key="1">
    <citation type="submission" date="2020-04" db="EMBL/GenBank/DDBJ databases">
        <authorList>
            <person name="Alioto T."/>
            <person name="Alioto T."/>
            <person name="Gomez Garrido J."/>
        </authorList>
    </citation>
    <scope>NUCLEOTIDE SEQUENCE</scope>
    <source>
        <strain evidence="6">A484AB</strain>
    </source>
</reference>
<keyword evidence="3" id="KW-0808">Transferase</keyword>
<dbReference type="Proteomes" id="UP001152795">
    <property type="component" value="Unassembled WGS sequence"/>
</dbReference>